<feature type="compositionally biased region" description="Low complexity" evidence="2">
    <location>
        <begin position="113"/>
        <end position="127"/>
    </location>
</feature>
<proteinExistence type="predicted"/>
<organism evidence="4 5">
    <name type="scientific">Cellulomonas iranensis</name>
    <dbReference type="NCBI Taxonomy" id="76862"/>
    <lineage>
        <taxon>Bacteria</taxon>
        <taxon>Bacillati</taxon>
        <taxon>Actinomycetota</taxon>
        <taxon>Actinomycetes</taxon>
        <taxon>Micrococcales</taxon>
        <taxon>Cellulomonadaceae</taxon>
        <taxon>Cellulomonas</taxon>
    </lineage>
</organism>
<dbReference type="Proteomes" id="UP001240250">
    <property type="component" value="Unassembled WGS sequence"/>
</dbReference>
<keyword evidence="1" id="KW-0732">Signal</keyword>
<dbReference type="InterPro" id="IPR029050">
    <property type="entry name" value="Immunoprotect_excell_Ig-like"/>
</dbReference>
<evidence type="ECO:0000256" key="3">
    <source>
        <dbReference type="SAM" id="Phobius"/>
    </source>
</evidence>
<dbReference type="RefSeq" id="WP_070319018.1">
    <property type="nucleotide sequence ID" value="NZ_JAUSVM010000001.1"/>
</dbReference>
<feature type="region of interest" description="Disordered" evidence="2">
    <location>
        <begin position="113"/>
        <end position="155"/>
    </location>
</feature>
<evidence type="ECO:0000256" key="1">
    <source>
        <dbReference type="ARBA" id="ARBA00022729"/>
    </source>
</evidence>
<keyword evidence="3" id="KW-0812">Transmembrane</keyword>
<protein>
    <recommendedName>
        <fullName evidence="6">DUF4352 domain-containing protein</fullName>
    </recommendedName>
</protein>
<feature type="transmembrane region" description="Helical" evidence="3">
    <location>
        <begin position="77"/>
        <end position="98"/>
    </location>
</feature>
<gene>
    <name evidence="4" type="ORF">JO380_001745</name>
</gene>
<accession>A0ABU0GKB8</accession>
<evidence type="ECO:0008006" key="6">
    <source>
        <dbReference type="Google" id="ProtNLM"/>
    </source>
</evidence>
<evidence type="ECO:0000313" key="5">
    <source>
        <dbReference type="Proteomes" id="UP001240250"/>
    </source>
</evidence>
<evidence type="ECO:0000256" key="2">
    <source>
        <dbReference type="SAM" id="MobiDB-lite"/>
    </source>
</evidence>
<feature type="transmembrane region" description="Helical" evidence="3">
    <location>
        <begin position="44"/>
        <end position="65"/>
    </location>
</feature>
<keyword evidence="5" id="KW-1185">Reference proteome</keyword>
<name>A0ABU0GKB8_9CELL</name>
<keyword evidence="3" id="KW-1133">Transmembrane helix</keyword>
<evidence type="ECO:0000313" key="4">
    <source>
        <dbReference type="EMBL" id="MDQ0425364.1"/>
    </source>
</evidence>
<sequence>MSDTYAPPPPPPSPQPVAPKAGNGLATAGFVVALLGFLGSFIPVINIGGIVLGVVGAVLAVVGLVKSRTTGSGKGLAIAGLVLGALAVVVGIIVNVAFVSAVDDALNEATGTTVETPAATTDDTAPAADDDADEAAPAELGTSRDNPAPLGSAVTGGDWTVTINSVTPVEADSLGQTAAPGSALIAVNLTATYNGDDPQGATSWATVKLVTADGTTIDGLDGSTVFISENPFDSLSTVYGGGTVTGDQLLEVPAEWQSGVLAVSPDIASNDTFVAVQ</sequence>
<keyword evidence="3" id="KW-0472">Membrane</keyword>
<dbReference type="Gene3D" id="2.60.40.1240">
    <property type="match status" value="1"/>
</dbReference>
<reference evidence="4 5" key="1">
    <citation type="submission" date="2023-07" db="EMBL/GenBank/DDBJ databases">
        <title>Sequencing the genomes of 1000 actinobacteria strains.</title>
        <authorList>
            <person name="Klenk H.-P."/>
        </authorList>
    </citation>
    <scope>NUCLEOTIDE SEQUENCE [LARGE SCALE GENOMIC DNA]</scope>
    <source>
        <strain evidence="4 5">DSM 14785</strain>
    </source>
</reference>
<comment type="caution">
    <text evidence="4">The sequence shown here is derived from an EMBL/GenBank/DDBJ whole genome shotgun (WGS) entry which is preliminary data.</text>
</comment>
<dbReference type="EMBL" id="JAUSVM010000001">
    <property type="protein sequence ID" value="MDQ0425364.1"/>
    <property type="molecule type" value="Genomic_DNA"/>
</dbReference>